<proteinExistence type="predicted"/>
<dbReference type="AlphaFoldDB" id="A0ABD7BW75"/>
<name>A0ABD7BW75_LACPA</name>
<dbReference type="AntiFam" id="ANF00266">
    <property type="entry name" value="DNA repeat translations related to WP_020751851.1"/>
</dbReference>
<sequence length="64" mass="6749">MNWGKALTITRSPAQQSACKDLGCNGQSATIAPKVTYTPVANRAGSCSHLGGISNESSCFFRTR</sequence>
<reference evidence="1 2" key="1">
    <citation type="submission" date="2020-03" db="EMBL/GenBank/DDBJ databases">
        <title>Complete genome sequence of Lactobacillus paracasei strain NFFJ04, isolated from animal feed.</title>
        <authorList>
            <person name="Jung J.Y."/>
        </authorList>
    </citation>
    <scope>NUCLEOTIDE SEQUENCE [LARGE SCALE GENOMIC DNA]</scope>
    <source>
        <strain evidence="1 2">NFFJ04</strain>
    </source>
</reference>
<evidence type="ECO:0000313" key="1">
    <source>
        <dbReference type="EMBL" id="QOP57030.1"/>
    </source>
</evidence>
<dbReference type="Proteomes" id="UP000593972">
    <property type="component" value="Chromosome"/>
</dbReference>
<organism evidence="1 2">
    <name type="scientific">Lacticaseibacillus paracasei</name>
    <name type="common">Lactobacillus paracasei</name>
    <dbReference type="NCBI Taxonomy" id="1597"/>
    <lineage>
        <taxon>Bacteria</taxon>
        <taxon>Bacillati</taxon>
        <taxon>Bacillota</taxon>
        <taxon>Bacilli</taxon>
        <taxon>Lactobacillales</taxon>
        <taxon>Lactobacillaceae</taxon>
        <taxon>Lacticaseibacillus</taxon>
    </lineage>
</organism>
<gene>
    <name evidence="1" type="ORF">HCJ88_09790</name>
</gene>
<dbReference type="EMBL" id="CP050500">
    <property type="protein sequence ID" value="QOP57030.1"/>
    <property type="molecule type" value="Genomic_DNA"/>
</dbReference>
<accession>A0ABD7BW75</accession>
<dbReference type="NCBIfam" id="NF040509">
    <property type="entry name" value="Lacto_palin_RPT"/>
    <property type="match status" value="1"/>
</dbReference>
<protein>
    <submittedName>
        <fullName evidence="1">IMP cyclohydrolase</fullName>
    </submittedName>
</protein>
<evidence type="ECO:0000313" key="2">
    <source>
        <dbReference type="Proteomes" id="UP000593972"/>
    </source>
</evidence>